<reference evidence="3" key="1">
    <citation type="journal article" date="2019" name="Int. J. Syst. Evol. Microbiol.">
        <title>The Global Catalogue of Microorganisms (GCM) 10K type strain sequencing project: providing services to taxonomists for standard genome sequencing and annotation.</title>
        <authorList>
            <consortium name="The Broad Institute Genomics Platform"/>
            <consortium name="The Broad Institute Genome Sequencing Center for Infectious Disease"/>
            <person name="Wu L."/>
            <person name="Ma J."/>
        </authorList>
    </citation>
    <scope>NUCLEOTIDE SEQUENCE [LARGE SCALE GENOMIC DNA]</scope>
    <source>
        <strain evidence="3">JCM 18537</strain>
    </source>
</reference>
<dbReference type="Gene3D" id="3.30.1330.80">
    <property type="entry name" value="Hypothetical protein, similar to alpha- acetolactate decarboxylase, domain 2"/>
    <property type="match status" value="1"/>
</dbReference>
<protein>
    <submittedName>
        <fullName evidence="2">DNA-binding protein</fullName>
    </submittedName>
</protein>
<dbReference type="GO" id="GO:0003677">
    <property type="term" value="F:DNA binding"/>
    <property type="evidence" value="ECO:0007669"/>
    <property type="project" value="UniProtKB-KW"/>
</dbReference>
<dbReference type="Proteomes" id="UP001501645">
    <property type="component" value="Unassembled WGS sequence"/>
</dbReference>
<dbReference type="SUPFAM" id="SSF117856">
    <property type="entry name" value="AF0104/ALDC/Ptd012-like"/>
    <property type="match status" value="1"/>
</dbReference>
<keyword evidence="2" id="KW-0238">DNA-binding</keyword>
<keyword evidence="3" id="KW-1185">Reference proteome</keyword>
<dbReference type="PROSITE" id="PS51742">
    <property type="entry name" value="PPC"/>
    <property type="match status" value="1"/>
</dbReference>
<evidence type="ECO:0000259" key="1">
    <source>
        <dbReference type="PROSITE" id="PS51742"/>
    </source>
</evidence>
<dbReference type="Pfam" id="PF03479">
    <property type="entry name" value="PCC"/>
    <property type="match status" value="1"/>
</dbReference>
<proteinExistence type="predicted"/>
<gene>
    <name evidence="2" type="ORF">GCM10023351_20750</name>
</gene>
<name>A0ABP9ABA7_9MICO</name>
<dbReference type="RefSeq" id="WP_345438839.1">
    <property type="nucleotide sequence ID" value="NZ_BAABKO010000003.1"/>
</dbReference>
<comment type="caution">
    <text evidence="2">The sequence shown here is derived from an EMBL/GenBank/DDBJ whole genome shotgun (WGS) entry which is preliminary data.</text>
</comment>
<organism evidence="2 3">
    <name type="scientific">Microbacterium gilvum</name>
    <dbReference type="NCBI Taxonomy" id="1336204"/>
    <lineage>
        <taxon>Bacteria</taxon>
        <taxon>Bacillati</taxon>
        <taxon>Actinomycetota</taxon>
        <taxon>Actinomycetes</taxon>
        <taxon>Micrococcales</taxon>
        <taxon>Microbacteriaceae</taxon>
        <taxon>Microbacterium</taxon>
    </lineage>
</organism>
<sequence length="148" mass="15590">MRSAQIVAGRRWVLVLEPGEELVGTVSAWAERIGVRAATVEFFGAFRSARLIAATEPVADPEPPLPQQVEVTYLEGVGSGSIGLADGRPSVHLHIAAGVKEQGGAAYSGHLLAAEVHYTVEVVVQEAVGPDFVLRPLPGFGINALHFS</sequence>
<dbReference type="CDD" id="cd11378">
    <property type="entry name" value="DUF296"/>
    <property type="match status" value="1"/>
</dbReference>
<feature type="domain" description="PPC" evidence="1">
    <location>
        <begin position="6"/>
        <end position="148"/>
    </location>
</feature>
<dbReference type="InterPro" id="IPR005175">
    <property type="entry name" value="PPC_dom"/>
</dbReference>
<evidence type="ECO:0000313" key="2">
    <source>
        <dbReference type="EMBL" id="GAA4776020.1"/>
    </source>
</evidence>
<evidence type="ECO:0000313" key="3">
    <source>
        <dbReference type="Proteomes" id="UP001501645"/>
    </source>
</evidence>
<accession>A0ABP9ABA7</accession>
<dbReference type="EMBL" id="BAABKO010000003">
    <property type="protein sequence ID" value="GAA4776020.1"/>
    <property type="molecule type" value="Genomic_DNA"/>
</dbReference>